<dbReference type="eggNOG" id="KOG2514">
    <property type="taxonomic scope" value="Eukaryota"/>
</dbReference>
<dbReference type="VEuPathDB" id="FungiDB:KRP22_4765"/>
<dbReference type="EnsemblProtists" id="Phyra75009">
    <property type="protein sequence ID" value="Phyra75009"/>
    <property type="gene ID" value="Phyra75009"/>
</dbReference>
<dbReference type="EMBL" id="DS566008">
    <property type="status" value="NOT_ANNOTATED_CDS"/>
    <property type="molecule type" value="Genomic_DNA"/>
</dbReference>
<dbReference type="InParanoid" id="H3GGP7"/>
<dbReference type="AlphaFoldDB" id="H3GGP7"/>
<dbReference type="VEuPathDB" id="FungiDB:KRP23_942"/>
<name>H3GGP7_PHYRM</name>
<organism evidence="1 2">
    <name type="scientific">Phytophthora ramorum</name>
    <name type="common">Sudden oak death agent</name>
    <dbReference type="NCBI Taxonomy" id="164328"/>
    <lineage>
        <taxon>Eukaryota</taxon>
        <taxon>Sar</taxon>
        <taxon>Stramenopiles</taxon>
        <taxon>Oomycota</taxon>
        <taxon>Peronosporomycetes</taxon>
        <taxon>Peronosporales</taxon>
        <taxon>Peronosporaceae</taxon>
        <taxon>Phytophthora</taxon>
    </lineage>
</organism>
<reference evidence="1" key="2">
    <citation type="submission" date="2015-06" db="UniProtKB">
        <authorList>
            <consortium name="EnsemblProtists"/>
        </authorList>
    </citation>
    <scope>IDENTIFICATION</scope>
    <source>
        <strain evidence="1">Pr102</strain>
    </source>
</reference>
<reference evidence="2" key="1">
    <citation type="journal article" date="2006" name="Science">
        <title>Phytophthora genome sequences uncover evolutionary origins and mechanisms of pathogenesis.</title>
        <authorList>
            <person name="Tyler B.M."/>
            <person name="Tripathy S."/>
            <person name="Zhang X."/>
            <person name="Dehal P."/>
            <person name="Jiang R.H."/>
            <person name="Aerts A."/>
            <person name="Arredondo F.D."/>
            <person name="Baxter L."/>
            <person name="Bensasson D."/>
            <person name="Beynon J.L."/>
            <person name="Chapman J."/>
            <person name="Damasceno C.M."/>
            <person name="Dorrance A.E."/>
            <person name="Dou D."/>
            <person name="Dickerman A.W."/>
            <person name="Dubchak I.L."/>
            <person name="Garbelotto M."/>
            <person name="Gijzen M."/>
            <person name="Gordon S.G."/>
            <person name="Govers F."/>
            <person name="Grunwald N.J."/>
            <person name="Huang W."/>
            <person name="Ivors K.L."/>
            <person name="Jones R.W."/>
            <person name="Kamoun S."/>
            <person name="Krampis K."/>
            <person name="Lamour K.H."/>
            <person name="Lee M.K."/>
            <person name="McDonald W.H."/>
            <person name="Medina M."/>
            <person name="Meijer H.J."/>
            <person name="Nordberg E.K."/>
            <person name="Maclean D.J."/>
            <person name="Ospina-Giraldo M.D."/>
            <person name="Morris P.F."/>
            <person name="Phuntumart V."/>
            <person name="Putnam N.H."/>
            <person name="Rash S."/>
            <person name="Rose J.K."/>
            <person name="Sakihama Y."/>
            <person name="Salamov A.A."/>
            <person name="Savidor A."/>
            <person name="Scheuring C.F."/>
            <person name="Smith B.M."/>
            <person name="Sobral B.W."/>
            <person name="Terry A."/>
            <person name="Torto-Alalibo T.A."/>
            <person name="Win J."/>
            <person name="Xu Z."/>
            <person name="Zhang H."/>
            <person name="Grigoriev I.V."/>
            <person name="Rokhsar D.S."/>
            <person name="Boore J.L."/>
        </authorList>
    </citation>
    <scope>NUCLEOTIDE SEQUENCE [LARGE SCALE GENOMIC DNA]</scope>
    <source>
        <strain evidence="2">Pr102</strain>
    </source>
</reference>
<keyword evidence="2" id="KW-1185">Reference proteome</keyword>
<evidence type="ECO:0000313" key="2">
    <source>
        <dbReference type="Proteomes" id="UP000005238"/>
    </source>
</evidence>
<dbReference type="HOGENOM" id="CLU_2066092_0_0_1"/>
<dbReference type="Proteomes" id="UP000005238">
    <property type="component" value="Unassembled WGS sequence"/>
</dbReference>
<accession>H3GGP7</accession>
<proteinExistence type="predicted"/>
<sequence length="119" mass="14272">MTDPYPQPQTAEALGRWDYVIAFPNPPTHVIEVSDERDTIINRLFYSVEELMRREVEYLKMHLQLDPAELRRTLLNGIPEYGIAPFPTRDVKQTYRYSPFDYIFTPYFQARYLQPFYTK</sequence>
<protein>
    <submittedName>
        <fullName evidence="1">Uncharacterized protein</fullName>
    </submittedName>
</protein>
<evidence type="ECO:0000313" key="1">
    <source>
        <dbReference type="EnsemblProtists" id="Phyra75009"/>
    </source>
</evidence>